<protein>
    <recommendedName>
        <fullName evidence="17">Nuclear membrane fusion protein Kar5</fullName>
    </recommendedName>
</protein>
<evidence type="ECO:0000256" key="7">
    <source>
        <dbReference type="ARBA" id="ARBA00022729"/>
    </source>
</evidence>
<evidence type="ECO:0000256" key="9">
    <source>
        <dbReference type="ARBA" id="ARBA00022989"/>
    </source>
</evidence>
<dbReference type="OrthoDB" id="5311848at2759"/>
<evidence type="ECO:0000256" key="13">
    <source>
        <dbReference type="SAM" id="Coils"/>
    </source>
</evidence>
<keyword evidence="5" id="KW-0415">Karyogamy</keyword>
<comment type="function">
    <text evidence="1">Required for nuclear membrane fusion during karyogamy.</text>
</comment>
<dbReference type="EMBL" id="PVWQ01000005">
    <property type="protein sequence ID" value="RDW81450.1"/>
    <property type="molecule type" value="Genomic_DNA"/>
</dbReference>
<gene>
    <name evidence="15" type="ORF">DSM5745_05007</name>
</gene>
<keyword evidence="9 14" id="KW-1133">Transmembrane helix</keyword>
<comment type="caution">
    <text evidence="15">The sequence shown here is derived from an EMBL/GenBank/DDBJ whole genome shotgun (WGS) entry which is preliminary data.</text>
</comment>
<keyword evidence="7" id="KW-0732">Signal</keyword>
<evidence type="ECO:0000256" key="2">
    <source>
        <dbReference type="ARBA" id="ARBA00004126"/>
    </source>
</evidence>
<accession>A0A3D8S5H7</accession>
<comment type="similarity">
    <text evidence="4">Belongs to the KAR5 family.</text>
</comment>
<keyword evidence="6 14" id="KW-0812">Transmembrane</keyword>
<name>A0A3D8S5H7_9EURO</name>
<keyword evidence="10 14" id="KW-0472">Membrane</keyword>
<reference evidence="15 16" key="1">
    <citation type="journal article" date="2018" name="IMA Fungus">
        <title>IMA Genome-F 9: Draft genome sequence of Annulohypoxylon stygium, Aspergillus mulundensis, Berkeleyomyces basicola (syn. Thielaviopsis basicola), Ceratocystis smalleyi, two Cercospora beticola strains, Coleophoma cylindrospora, Fusarium fracticaudum, Phialophora cf. hyalina, and Morchella septimelata.</title>
        <authorList>
            <person name="Wingfield B.D."/>
            <person name="Bills G.F."/>
            <person name="Dong Y."/>
            <person name="Huang W."/>
            <person name="Nel W.J."/>
            <person name="Swalarsk-Parry B.S."/>
            <person name="Vaghefi N."/>
            <person name="Wilken P.M."/>
            <person name="An Z."/>
            <person name="de Beer Z.W."/>
            <person name="De Vos L."/>
            <person name="Chen L."/>
            <person name="Duong T.A."/>
            <person name="Gao Y."/>
            <person name="Hammerbacher A."/>
            <person name="Kikkert J.R."/>
            <person name="Li Y."/>
            <person name="Li H."/>
            <person name="Li K."/>
            <person name="Li Q."/>
            <person name="Liu X."/>
            <person name="Ma X."/>
            <person name="Naidoo K."/>
            <person name="Pethybridge S.J."/>
            <person name="Sun J."/>
            <person name="Steenkamp E.T."/>
            <person name="van der Nest M.A."/>
            <person name="van Wyk S."/>
            <person name="Wingfield M.J."/>
            <person name="Xiong C."/>
            <person name="Yue Q."/>
            <person name="Zhang X."/>
        </authorList>
    </citation>
    <scope>NUCLEOTIDE SEQUENCE [LARGE SCALE GENOMIC DNA]</scope>
    <source>
        <strain evidence="15 16">DSM 5745</strain>
    </source>
</reference>
<keyword evidence="8" id="KW-0256">Endoplasmic reticulum</keyword>
<dbReference type="RefSeq" id="XP_026604503.1">
    <property type="nucleotide sequence ID" value="XM_026747023.1"/>
</dbReference>
<evidence type="ECO:0000256" key="12">
    <source>
        <dbReference type="ARBA" id="ARBA00023242"/>
    </source>
</evidence>
<evidence type="ECO:0000256" key="4">
    <source>
        <dbReference type="ARBA" id="ARBA00010473"/>
    </source>
</evidence>
<dbReference type="PANTHER" id="PTHR28012:SF1">
    <property type="entry name" value="NUCLEAR FUSION PROTEIN KAR5"/>
    <property type="match status" value="1"/>
</dbReference>
<evidence type="ECO:0000313" key="16">
    <source>
        <dbReference type="Proteomes" id="UP000256690"/>
    </source>
</evidence>
<evidence type="ECO:0000256" key="5">
    <source>
        <dbReference type="ARBA" id="ARBA00022459"/>
    </source>
</evidence>
<evidence type="ECO:0000313" key="15">
    <source>
        <dbReference type="EMBL" id="RDW81450.1"/>
    </source>
</evidence>
<dbReference type="Proteomes" id="UP000256690">
    <property type="component" value="Unassembled WGS sequence"/>
</dbReference>
<dbReference type="GO" id="GO:0048288">
    <property type="term" value="P:nuclear membrane fusion involved in karyogamy"/>
    <property type="evidence" value="ECO:0007669"/>
    <property type="project" value="InterPro"/>
</dbReference>
<evidence type="ECO:0000256" key="3">
    <source>
        <dbReference type="ARBA" id="ARBA00004586"/>
    </source>
</evidence>
<organism evidence="15 16">
    <name type="scientific">Aspergillus mulundensis</name>
    <dbReference type="NCBI Taxonomy" id="1810919"/>
    <lineage>
        <taxon>Eukaryota</taxon>
        <taxon>Fungi</taxon>
        <taxon>Dikarya</taxon>
        <taxon>Ascomycota</taxon>
        <taxon>Pezizomycotina</taxon>
        <taxon>Eurotiomycetes</taxon>
        <taxon>Eurotiomycetidae</taxon>
        <taxon>Eurotiales</taxon>
        <taxon>Aspergillaceae</taxon>
        <taxon>Aspergillus</taxon>
        <taxon>Aspergillus subgen. Nidulantes</taxon>
    </lineage>
</organism>
<evidence type="ECO:0000256" key="10">
    <source>
        <dbReference type="ARBA" id="ARBA00023136"/>
    </source>
</evidence>
<keyword evidence="16" id="KW-1185">Reference proteome</keyword>
<dbReference type="AlphaFoldDB" id="A0A3D8S5H7"/>
<feature type="transmembrane region" description="Helical" evidence="14">
    <location>
        <begin position="469"/>
        <end position="497"/>
    </location>
</feature>
<sequence length="509" mass="57018">MKAQVVSLFRLSPYVVLLYTIAFPVAECAGIASGMVPIQVHKPSEGIDLASFLQSRTQKHDEIFTEALQLLENLNCSSSCNKLAATKLVSSCTSIGRRPEGPGNPDAYLALETVRSLYAARLAICEISGAGRSVPAPCSSINGPPPPRRGFWGRPTQNIIATDDYDQIQKADLEPCLRDLESRPQWWTSYSNSKQNAVVICQASRTEIDKEDILETYHSILQSSVKLSNGLHEALRMAAEESAKSRAFAEAIELLREEALRDIEKSTSSLMEKVTYNLETGLSLFSESISSALERIQLKYSGLENEIENSQNSAKSLQHMLQYMHEESLLRSEQIAMAQQQNAKKHNELAISLQSKLNITQDDFAKLEASVSERLRGIDLSLEDFQLRADNLDQVQQRQYEIMIAQTQAQQELQDNMRISNGILDQTMSRAANLQATFDGIDSAVKATIEYVPDFLIKLLTWLRWASPYILWLLLGIAMTSTLLILFFLISISLRYLSPRRAYPSLRMV</sequence>
<feature type="coiled-coil region" evidence="13">
    <location>
        <begin position="293"/>
        <end position="320"/>
    </location>
</feature>
<dbReference type="GO" id="GO:0005789">
    <property type="term" value="C:endoplasmic reticulum membrane"/>
    <property type="evidence" value="ECO:0007669"/>
    <property type="project" value="UniProtKB-SubCell"/>
</dbReference>
<evidence type="ECO:0000256" key="6">
    <source>
        <dbReference type="ARBA" id="ARBA00022692"/>
    </source>
</evidence>
<evidence type="ECO:0000256" key="11">
    <source>
        <dbReference type="ARBA" id="ARBA00023180"/>
    </source>
</evidence>
<dbReference type="GO" id="GO:0000742">
    <property type="term" value="P:karyogamy involved in conjugation with cellular fusion"/>
    <property type="evidence" value="ECO:0007669"/>
    <property type="project" value="InterPro"/>
</dbReference>
<keyword evidence="11" id="KW-0325">Glycoprotein</keyword>
<keyword evidence="12" id="KW-0539">Nucleus</keyword>
<proteinExistence type="inferred from homology"/>
<evidence type="ECO:0000256" key="14">
    <source>
        <dbReference type="SAM" id="Phobius"/>
    </source>
</evidence>
<dbReference type="GeneID" id="38115377"/>
<evidence type="ECO:0008006" key="17">
    <source>
        <dbReference type="Google" id="ProtNLM"/>
    </source>
</evidence>
<dbReference type="InterPro" id="IPR007292">
    <property type="entry name" value="Nuclear_fusion_Kar5"/>
</dbReference>
<comment type="subcellular location">
    <subcellularLocation>
        <location evidence="3">Endoplasmic reticulum membrane</location>
    </subcellularLocation>
    <subcellularLocation>
        <location evidence="2">Nucleus membrane</location>
    </subcellularLocation>
</comment>
<keyword evidence="13" id="KW-0175">Coiled coil</keyword>
<dbReference type="GO" id="GO:0031965">
    <property type="term" value="C:nuclear membrane"/>
    <property type="evidence" value="ECO:0007669"/>
    <property type="project" value="UniProtKB-SubCell"/>
</dbReference>
<evidence type="ECO:0000256" key="1">
    <source>
        <dbReference type="ARBA" id="ARBA00003389"/>
    </source>
</evidence>
<evidence type="ECO:0000256" key="8">
    <source>
        <dbReference type="ARBA" id="ARBA00022824"/>
    </source>
</evidence>
<dbReference type="PANTHER" id="PTHR28012">
    <property type="entry name" value="NUCLEAR FUSION PROTEIN KAR5"/>
    <property type="match status" value="1"/>
</dbReference>